<feature type="region of interest" description="Disordered" evidence="1">
    <location>
        <begin position="171"/>
        <end position="239"/>
    </location>
</feature>
<dbReference type="Pfam" id="PF10453">
    <property type="entry name" value="NUFIP1"/>
    <property type="match status" value="1"/>
</dbReference>
<accession>A0ABM1L036</accession>
<feature type="region of interest" description="Disordered" evidence="1">
    <location>
        <begin position="453"/>
        <end position="476"/>
    </location>
</feature>
<protein>
    <submittedName>
        <fullName evidence="4">Nuclear fragile X mental retardation-interacting protein 1</fullName>
    </submittedName>
</protein>
<dbReference type="GeneID" id="107121016"/>
<evidence type="ECO:0000313" key="3">
    <source>
        <dbReference type="Proteomes" id="UP000694871"/>
    </source>
</evidence>
<dbReference type="InterPro" id="IPR013087">
    <property type="entry name" value="Znf_C2H2_type"/>
</dbReference>
<dbReference type="InterPro" id="IPR039136">
    <property type="entry name" value="NUFIP1-like"/>
</dbReference>
<dbReference type="SMART" id="SM00355">
    <property type="entry name" value="ZnF_C2H2"/>
    <property type="match status" value="2"/>
</dbReference>
<organism evidence="3 4">
    <name type="scientific">Gekko japonicus</name>
    <name type="common">Schlegel's Japanese gecko</name>
    <dbReference type="NCBI Taxonomy" id="146911"/>
    <lineage>
        <taxon>Eukaryota</taxon>
        <taxon>Metazoa</taxon>
        <taxon>Chordata</taxon>
        <taxon>Craniata</taxon>
        <taxon>Vertebrata</taxon>
        <taxon>Euteleostomi</taxon>
        <taxon>Lepidosauria</taxon>
        <taxon>Squamata</taxon>
        <taxon>Bifurcata</taxon>
        <taxon>Gekkota</taxon>
        <taxon>Gekkonidae</taxon>
        <taxon>Gekkoninae</taxon>
        <taxon>Gekko</taxon>
    </lineage>
</organism>
<keyword evidence="3" id="KW-1185">Reference proteome</keyword>
<evidence type="ECO:0000256" key="1">
    <source>
        <dbReference type="SAM" id="MobiDB-lite"/>
    </source>
</evidence>
<reference evidence="4" key="1">
    <citation type="submission" date="2025-08" db="UniProtKB">
        <authorList>
            <consortium name="RefSeq"/>
        </authorList>
    </citation>
    <scope>IDENTIFICATION</scope>
</reference>
<proteinExistence type="predicted"/>
<dbReference type="InterPro" id="IPR019496">
    <property type="entry name" value="NUFIP1_cons_dom"/>
</dbReference>
<dbReference type="Proteomes" id="UP000694871">
    <property type="component" value="Unplaced"/>
</dbReference>
<dbReference type="PANTHER" id="PTHR13309:SF0">
    <property type="entry name" value="FMR1-INTERACTING PROTEIN NUFIP1"/>
    <property type="match status" value="1"/>
</dbReference>
<evidence type="ECO:0000259" key="2">
    <source>
        <dbReference type="PROSITE" id="PS00028"/>
    </source>
</evidence>
<feature type="region of interest" description="Disordered" evidence="1">
    <location>
        <begin position="314"/>
        <end position="359"/>
    </location>
</feature>
<sequence length="476" mass="52948">MSAWPLPPTFPGWAAYGHWPPRPPGGICHYGEEWQVEQRGQQRFRAYQQNYKQKNKKRKEPVFTHYCDTCDRGFKNKAKYEEHLSQHKQCTEDGCSFSAHEKLVHIHWKNMHSPGAKRIKLDTLEEIAKWREERKKNFPTLANIEKKKALQMEKEQRGEVLSTLQFGKMKGMWKPSQGETSQQCGTGGRQRDGFRTTSQGVPGPATLPLNAAGLTDRGSEPGAGREPAGKAQASVRDEDPLGLLAACDSDSDKEAGAAEDASAGVTVIPKQITSALSSLVASYGSMSESESEEGEEPIQTAAKVLAENQAVLRSIHQPSNVPHTYEDTGRQEAPPRGVEKLGESNPRTEHTRGPSRRRKTLWELPKRRPTLLEMLLAKDIRHERNVILQCIRYIVQNMFGHHARAVSAGRLETGDTPQDMEGLFPGGQEESSSCCGFDHQSAEQNGLVGRSKDAALSRTSQTPRAVEEVLETTEIH</sequence>
<dbReference type="PANTHER" id="PTHR13309">
    <property type="entry name" value="NUCLEAR FRAGILE X MENTAL RETARDATION PROTEIN INTERACTING PROTEIN 1"/>
    <property type="match status" value="1"/>
</dbReference>
<dbReference type="RefSeq" id="XP_015279323.1">
    <property type="nucleotide sequence ID" value="XM_015423837.1"/>
</dbReference>
<dbReference type="PROSITE" id="PS00028">
    <property type="entry name" value="ZINC_FINGER_C2H2_1"/>
    <property type="match status" value="1"/>
</dbReference>
<name>A0ABM1L036_GEKJA</name>
<feature type="domain" description="C2H2-type" evidence="2">
    <location>
        <begin position="67"/>
        <end position="87"/>
    </location>
</feature>
<feature type="compositionally biased region" description="Basic and acidic residues" evidence="1">
    <location>
        <begin position="337"/>
        <end position="352"/>
    </location>
</feature>
<gene>
    <name evidence="4" type="primary">NUFIP1</name>
</gene>
<evidence type="ECO:0000313" key="4">
    <source>
        <dbReference type="RefSeq" id="XP_015279323.1"/>
    </source>
</evidence>